<accession>A0A9Q3K048</accession>
<protein>
    <submittedName>
        <fullName evidence="1">Uncharacterized protein</fullName>
    </submittedName>
</protein>
<organism evidence="1 2">
    <name type="scientific">Austropuccinia psidii MF-1</name>
    <dbReference type="NCBI Taxonomy" id="1389203"/>
    <lineage>
        <taxon>Eukaryota</taxon>
        <taxon>Fungi</taxon>
        <taxon>Dikarya</taxon>
        <taxon>Basidiomycota</taxon>
        <taxon>Pucciniomycotina</taxon>
        <taxon>Pucciniomycetes</taxon>
        <taxon>Pucciniales</taxon>
        <taxon>Sphaerophragmiaceae</taxon>
        <taxon>Austropuccinia</taxon>
    </lineage>
</organism>
<comment type="caution">
    <text evidence="1">The sequence shown here is derived from an EMBL/GenBank/DDBJ whole genome shotgun (WGS) entry which is preliminary data.</text>
</comment>
<evidence type="ECO:0000313" key="2">
    <source>
        <dbReference type="Proteomes" id="UP000765509"/>
    </source>
</evidence>
<dbReference type="Proteomes" id="UP000765509">
    <property type="component" value="Unassembled WGS sequence"/>
</dbReference>
<evidence type="ECO:0000313" key="1">
    <source>
        <dbReference type="EMBL" id="MBW0570789.1"/>
    </source>
</evidence>
<name>A0A9Q3K048_9BASI</name>
<gene>
    <name evidence="1" type="ORF">O181_110504</name>
</gene>
<sequence>MKDFLDQLKELSEAVDPPKKVWKDKANTQGSGLAPNALPFRQRNTQALLPENFQPYASAQLYPRPPLKCHYLFENGHSLTRCSYLAEGMEKRIVSREGLNFFYPNFQRVPSEGIKSPKDLIREFDKEQKEISNKIIEKEKPVSRQEDKKIVELKKEEKDVSIAQVEDWGN</sequence>
<reference evidence="1" key="1">
    <citation type="submission" date="2021-03" db="EMBL/GenBank/DDBJ databases">
        <title>Draft genome sequence of rust myrtle Austropuccinia psidii MF-1, a brazilian biotype.</title>
        <authorList>
            <person name="Quecine M.C."/>
            <person name="Pachon D.M.R."/>
            <person name="Bonatelli M.L."/>
            <person name="Correr F.H."/>
            <person name="Franceschini L.M."/>
            <person name="Leite T.F."/>
            <person name="Margarido G.R.A."/>
            <person name="Almeida C.A."/>
            <person name="Ferrarezi J.A."/>
            <person name="Labate C.A."/>
        </authorList>
    </citation>
    <scope>NUCLEOTIDE SEQUENCE</scope>
    <source>
        <strain evidence="1">MF-1</strain>
    </source>
</reference>
<dbReference type="OrthoDB" id="2519218at2759"/>
<dbReference type="EMBL" id="AVOT02086906">
    <property type="protein sequence ID" value="MBW0570789.1"/>
    <property type="molecule type" value="Genomic_DNA"/>
</dbReference>
<keyword evidence="2" id="KW-1185">Reference proteome</keyword>
<dbReference type="AlphaFoldDB" id="A0A9Q3K048"/>
<proteinExistence type="predicted"/>